<accession>A0A6G4XE27</accession>
<protein>
    <submittedName>
        <fullName evidence="2">Uncharacterized protein</fullName>
    </submittedName>
</protein>
<gene>
    <name evidence="2" type="ORF">G6045_08135</name>
</gene>
<dbReference type="AlphaFoldDB" id="A0A6G4XE27"/>
<organism evidence="2 3">
    <name type="scientific">Streptomyces mesophilus</name>
    <dbReference type="NCBI Taxonomy" id="1775132"/>
    <lineage>
        <taxon>Bacteria</taxon>
        <taxon>Bacillati</taxon>
        <taxon>Actinomycetota</taxon>
        <taxon>Actinomycetes</taxon>
        <taxon>Kitasatosporales</taxon>
        <taxon>Streptomycetaceae</taxon>
        <taxon>Streptomyces</taxon>
    </lineage>
</organism>
<comment type="caution">
    <text evidence="2">The sequence shown here is derived from an EMBL/GenBank/DDBJ whole genome shotgun (WGS) entry which is preliminary data.</text>
</comment>
<proteinExistence type="predicted"/>
<dbReference type="EMBL" id="JAAKZW010000017">
    <property type="protein sequence ID" value="NGO75648.1"/>
    <property type="molecule type" value="Genomic_DNA"/>
</dbReference>
<evidence type="ECO:0000313" key="3">
    <source>
        <dbReference type="Proteomes" id="UP000481109"/>
    </source>
</evidence>
<evidence type="ECO:0000313" key="2">
    <source>
        <dbReference type="EMBL" id="NGO75648.1"/>
    </source>
</evidence>
<dbReference type="RefSeq" id="WP_165331116.1">
    <property type="nucleotide sequence ID" value="NZ_JAAKZW010000017.1"/>
</dbReference>
<name>A0A6G4XE27_9ACTN</name>
<feature type="region of interest" description="Disordered" evidence="1">
    <location>
        <begin position="42"/>
        <end position="88"/>
    </location>
</feature>
<feature type="compositionally biased region" description="Low complexity" evidence="1">
    <location>
        <begin position="66"/>
        <end position="78"/>
    </location>
</feature>
<evidence type="ECO:0000256" key="1">
    <source>
        <dbReference type="SAM" id="MobiDB-lite"/>
    </source>
</evidence>
<sequence>MRPSGETPPSQSETPIYDELYAEWRRSFKALPGDRVGEDDLGFTAFGNMPQSPALHPRHEPPPPTWQHLSHRPGGFPAALPPGPRRER</sequence>
<keyword evidence="3" id="KW-1185">Reference proteome</keyword>
<feature type="compositionally biased region" description="Pro residues" evidence="1">
    <location>
        <begin position="79"/>
        <end position="88"/>
    </location>
</feature>
<reference evidence="2 3" key="1">
    <citation type="submission" date="2020-02" db="EMBL/GenBank/DDBJ databases">
        <title>Whole-genome analyses of novel actinobacteria.</title>
        <authorList>
            <person name="Sahin N."/>
            <person name="Tokatli A."/>
        </authorList>
    </citation>
    <scope>NUCLEOTIDE SEQUENCE [LARGE SCALE GENOMIC DNA]</scope>
    <source>
        <strain evidence="2 3">YC504</strain>
    </source>
</reference>
<dbReference type="Proteomes" id="UP000481109">
    <property type="component" value="Unassembled WGS sequence"/>
</dbReference>